<keyword evidence="4" id="KW-1185">Reference proteome</keyword>
<dbReference type="RefSeq" id="WP_110461888.1">
    <property type="nucleotide sequence ID" value="NZ_QKMR01000009.1"/>
</dbReference>
<dbReference type="SUPFAM" id="SSF48208">
    <property type="entry name" value="Six-hairpin glycosidases"/>
    <property type="match status" value="1"/>
</dbReference>
<dbReference type="GO" id="GO:0009311">
    <property type="term" value="P:oligosaccharide metabolic process"/>
    <property type="evidence" value="ECO:0007669"/>
    <property type="project" value="InterPro"/>
</dbReference>
<dbReference type="AlphaFoldDB" id="A0A318XYD0"/>
<dbReference type="GO" id="GO:0004573">
    <property type="term" value="F:Glc3Man9GlcNAc2 oligosaccharide glucosidase activity"/>
    <property type="evidence" value="ECO:0007669"/>
    <property type="project" value="InterPro"/>
</dbReference>
<gene>
    <name evidence="3" type="ORF">LY28_01853</name>
</gene>
<dbReference type="Pfam" id="PF22422">
    <property type="entry name" value="MGH1-like_GH"/>
    <property type="match status" value="1"/>
</dbReference>
<dbReference type="InterPro" id="IPR054491">
    <property type="entry name" value="MGH1-like_GH"/>
</dbReference>
<proteinExistence type="predicted"/>
<reference evidence="3 4" key="1">
    <citation type="submission" date="2018-06" db="EMBL/GenBank/DDBJ databases">
        <title>Genomic Encyclopedia of Type Strains, Phase I: the one thousand microbial genomes (KMG-I) project.</title>
        <authorList>
            <person name="Kyrpides N."/>
        </authorList>
    </citation>
    <scope>NUCLEOTIDE SEQUENCE [LARGE SCALE GENOMIC DNA]</scope>
    <source>
        <strain evidence="3 4">DSM 19573</strain>
    </source>
</reference>
<dbReference type="Pfam" id="PF03200">
    <property type="entry name" value="Glyco_hydro_63"/>
    <property type="match status" value="1"/>
</dbReference>
<comment type="caution">
    <text evidence="3">The sequence shown here is derived from an EMBL/GenBank/DDBJ whole genome shotgun (WGS) entry which is preliminary data.</text>
</comment>
<feature type="domain" description="Glycosyl hydrolase family 63 C-terminal" evidence="1">
    <location>
        <begin position="748"/>
        <end position="918"/>
    </location>
</feature>
<dbReference type="InterPro" id="IPR031335">
    <property type="entry name" value="Glyco_hydro_63_C"/>
</dbReference>
<evidence type="ECO:0000313" key="3">
    <source>
        <dbReference type="EMBL" id="PYG87833.1"/>
    </source>
</evidence>
<dbReference type="EMBL" id="QKMR01000009">
    <property type="protein sequence ID" value="PYG87833.1"/>
    <property type="molecule type" value="Genomic_DNA"/>
</dbReference>
<dbReference type="PANTHER" id="PTHR10412">
    <property type="entry name" value="MANNOSYL-OLIGOSACCHARIDE GLUCOSIDASE"/>
    <property type="match status" value="1"/>
</dbReference>
<dbReference type="InterPro" id="IPR012341">
    <property type="entry name" value="6hp_glycosidase-like_sf"/>
</dbReference>
<organism evidence="3 4">
    <name type="scientific">Ruminiclostridium sufflavum DSM 19573</name>
    <dbReference type="NCBI Taxonomy" id="1121337"/>
    <lineage>
        <taxon>Bacteria</taxon>
        <taxon>Bacillati</taxon>
        <taxon>Bacillota</taxon>
        <taxon>Clostridia</taxon>
        <taxon>Eubacteriales</taxon>
        <taxon>Oscillospiraceae</taxon>
        <taxon>Ruminiclostridium</taxon>
    </lineage>
</organism>
<dbReference type="Gene3D" id="1.50.10.10">
    <property type="match status" value="1"/>
</dbReference>
<keyword evidence="3" id="KW-0378">Hydrolase</keyword>
<dbReference type="PANTHER" id="PTHR10412:SF10">
    <property type="entry name" value="GLYCOSYL HYDROLASE FAMILY 63 C-TERMINAL DOMAIN-CONTAINING PROTEIN"/>
    <property type="match status" value="1"/>
</dbReference>
<feature type="domain" description="Mannosylglycerate hydrolase MGH1-like glycoside hydrolase" evidence="2">
    <location>
        <begin position="471"/>
        <end position="574"/>
    </location>
</feature>
<dbReference type="InterPro" id="IPR008928">
    <property type="entry name" value="6-hairpin_glycosidase_sf"/>
</dbReference>
<protein>
    <submittedName>
        <fullName evidence="3">Glycosyl hydrolase family 63</fullName>
    </submittedName>
</protein>
<evidence type="ECO:0000259" key="1">
    <source>
        <dbReference type="Pfam" id="PF03200"/>
    </source>
</evidence>
<sequence length="930" mass="108979">MNKTSSEVFYSSRRDKILNSKEHIRISQYNAYLKNIDNPQGKNWRKWGCYLSERQWGTVRESYDCVDNSWGEDGNNASFSREQALNRAYRWGEDGIAGLSDDHQFICFSLSLWNEADPCIKERLYGLTNREGIHGEDVKEYYFYADNTPMHSYMKYIYKYPYYYNYDEIYNNRNSKVPYEFELSHTGAFDGNRYFDVTAEYAKNDTEDILIKLTVKNCGNERKTLHLLPTVLFRNTWSFNKDLYEKTMTKAQGIKNAVEIIQRRKQLPADASIMRLYCQDAYENILFTENNTDYEAAFKSSNAGRQYFKNGINNYIIGKYREHLSEEELWQFINPREKGTKASVHYRLALNPGQSGTVVLRLSDVETDLPFEGFDSAFTRRKYEADEFYDAISPYDRNGSAEEQDLYNIQRQAFAGMLWNKQLYNLIVEQWLEGDEMQPRPSDRHMKDEKMLKWKHMYSNDILSMPDKWEYPWFAAWDMAFHTVTLGIIDPEFAKHQLLLLCMEWFMHPNGQIPAYEWDFCNVNPPVHAWAAWNVYQQERLIYGTEDRDFLERILDKLNMNFTWWINNVDSSKGNDNVFGGGFLGLDNIRIVSKDPKGRDIVEADGTSWMARFCLDMINIAGELGKHDIQRKYLQHFIYICDAMNKIGEHGFWNEKEEFFCDYANEFGSLGICSAVGLVPLFAIERIRQRLDSKQRYAGSFMSIEDTLNWYKRKRPDLIDKNENININGISREDRNGITAFECYMAVVDKEKLSKILKKLLDKNKFLSDFGIRSLSKDCNFNWYGKNIFYEPAESNREKIMGGNSNWRGPIWFPINYMLIEALRKYGDYLGGSIEIRDSENGEGISLNLYEIADDIAERLISVFKKNQEGRRPVYGMQELFERSGWENLILFFEYFHGDNGAGLGASHQTGWTGLAANLIQQLGIDRKKL</sequence>
<evidence type="ECO:0000259" key="2">
    <source>
        <dbReference type="Pfam" id="PF22422"/>
    </source>
</evidence>
<name>A0A318XYD0_9FIRM</name>
<dbReference type="OrthoDB" id="9798687at2"/>
<accession>A0A318XYD0</accession>
<evidence type="ECO:0000313" key="4">
    <source>
        <dbReference type="Proteomes" id="UP000248132"/>
    </source>
</evidence>
<dbReference type="InterPro" id="IPR004888">
    <property type="entry name" value="Glycoside_hydrolase_63"/>
</dbReference>
<dbReference type="Proteomes" id="UP000248132">
    <property type="component" value="Unassembled WGS sequence"/>
</dbReference>